<evidence type="ECO:0000313" key="1">
    <source>
        <dbReference type="EMBL" id="PXX20272.1"/>
    </source>
</evidence>
<proteinExistence type="predicted"/>
<name>A0A318I6Z6_BURPY</name>
<dbReference type="Proteomes" id="UP000247755">
    <property type="component" value="Unassembled WGS sequence"/>
</dbReference>
<evidence type="ECO:0000313" key="2">
    <source>
        <dbReference type="Proteomes" id="UP000247755"/>
    </source>
</evidence>
<organism evidence="1 2">
    <name type="scientific">Burkholderia pyrrocinia</name>
    <name type="common">Pseudomonas pyrrocinia</name>
    <dbReference type="NCBI Taxonomy" id="60550"/>
    <lineage>
        <taxon>Bacteria</taxon>
        <taxon>Pseudomonadati</taxon>
        <taxon>Pseudomonadota</taxon>
        <taxon>Betaproteobacteria</taxon>
        <taxon>Burkholderiales</taxon>
        <taxon>Burkholderiaceae</taxon>
        <taxon>Burkholderia</taxon>
        <taxon>Burkholderia cepacia complex</taxon>
    </lineage>
</organism>
<reference evidence="1 2" key="1">
    <citation type="submission" date="2018-05" db="EMBL/GenBank/DDBJ databases">
        <title>Comparative genomics of bacterial root endophytes of switchgrass collected from native prairies over two seasons.</title>
        <authorList>
            <person name="Tang Y."/>
        </authorList>
    </citation>
    <scope>NUCLEOTIDE SEQUENCE [LARGE SCALE GENOMIC DNA]</scope>
    <source>
        <strain evidence="1 2">NFIX32</strain>
    </source>
</reference>
<dbReference type="RefSeq" id="WP_218173378.1">
    <property type="nucleotide sequence ID" value="NZ_QJJY01000072.1"/>
</dbReference>
<protein>
    <submittedName>
        <fullName evidence="1">Uncharacterized protein</fullName>
    </submittedName>
</protein>
<dbReference type="EMBL" id="QJJY01000072">
    <property type="protein sequence ID" value="PXX20272.1"/>
    <property type="molecule type" value="Genomic_DNA"/>
</dbReference>
<sequence length="341" mass="37370">MPKINIYNNANIYDVTRHHHEETDAISNRNKKTISTGEQVSSSAMLARHQDQHIQALSQLNRIARQSTSSDYAITRDKSTLNNIATPQVEIKQQKSKPNLLYNVNYAILAPKGGLSNITYPMRIDNGRQRKSSKGDGIYYAMQFKVVNRSGQSIGHGYIGLQPREDGKALVMFSGFGGNFSAPSGLPTADSGPGAHNSTLIDFQYGHTYNLTVERDSKNPRIFHAYAQDVTDLNNPGPKKWVKDLHVNQDAGLAGDDKGFVELYGGTPIDSSAQIAPTSGSFSAPFTIDEKGTATHGWLWGSKLQGRFCNSTTGSQTQTKENGKTKKIEFSIQGVGYPKNV</sequence>
<comment type="caution">
    <text evidence="1">The sequence shown here is derived from an EMBL/GenBank/DDBJ whole genome shotgun (WGS) entry which is preliminary data.</text>
</comment>
<accession>A0A318I6Z6</accession>
<dbReference type="AlphaFoldDB" id="A0A318I6Z6"/>
<gene>
    <name evidence="1" type="ORF">NA66_10721</name>
</gene>